<dbReference type="FunFam" id="1.10.10.10:FF:000354">
    <property type="entry name" value="COP9 signalosome complex subunit 3"/>
    <property type="match status" value="1"/>
</dbReference>
<comment type="similarity">
    <text evidence="5">Belongs to the mTERF family.</text>
</comment>
<dbReference type="SMART" id="SM00733">
    <property type="entry name" value="Mterf"/>
    <property type="match status" value="8"/>
</dbReference>
<keyword evidence="13" id="KW-0687">Ribonucleoprotein</keyword>
<dbReference type="AlphaFoldDB" id="A0A6P9ESR5"/>
<dbReference type="Pfam" id="PF22788">
    <property type="entry name" value="COP9_hel_rpt"/>
    <property type="match status" value="1"/>
</dbReference>
<dbReference type="PANTHER" id="PTHR10758:SF1">
    <property type="entry name" value="COP9 SIGNALOSOME COMPLEX SUBUNIT 3"/>
    <property type="match status" value="1"/>
</dbReference>
<dbReference type="GO" id="GO:0005840">
    <property type="term" value="C:ribosome"/>
    <property type="evidence" value="ECO:0007669"/>
    <property type="project" value="UniProtKB-KW"/>
</dbReference>
<dbReference type="SMART" id="SM00088">
    <property type="entry name" value="PINT"/>
    <property type="match status" value="1"/>
</dbReference>
<dbReference type="GO" id="GO:0006511">
    <property type="term" value="P:ubiquitin-dependent protein catabolic process"/>
    <property type="evidence" value="ECO:0000318"/>
    <property type="project" value="GO_Central"/>
</dbReference>
<evidence type="ECO:0000256" key="11">
    <source>
        <dbReference type="ARBA" id="ARBA00022980"/>
    </source>
</evidence>
<comment type="similarity">
    <text evidence="4">Belongs to the CSN3 family.</text>
</comment>
<dbReference type="Pfam" id="PF00572">
    <property type="entry name" value="Ribosomal_L13"/>
    <property type="match status" value="1"/>
</dbReference>
<keyword evidence="8" id="KW-0963">Cytoplasm</keyword>
<sequence>MRAFCAIRSVEHLSCLSKVLFTTSRIRLPFPAKLFSCKAKFADSGVDGLFSLKVVPPTLLAAEKEEAKAVLTLFLKKQGLSNAVAARTINKSDLFIDHLVSRLHSVHKSRYLVGRELTTLEIRDALIPFLEALLEEHGNFMVDVVENFPCPPVKEKTVVPVSQPNLTLDSKKLKAISRVSEIDPAGKLRPHVLYLIELGMDLEQIKGITRRFPAFAYYSLEGKIKPVVEFLLELGVPKSDILTILAKRPQLCGISLSENLIPTMTFLENLGVDKKQWAKVIYRFPALLTYSKQKVETTIKFFYEMDLSAERIGKILTRCPHIIGYSVEEKLRPTAEYFHSLGVDVGVLLYRCPQTFGLSIEAHLKPVTEFFLERGYGIKEIRTMISRYGALYTFSLSGNLIPKWEYFLTMDYSRSELVKFPQYFGYSLEERIKPRYARLKELGVSMLLNQVLSLSGSDFEKTVKKKVKKMLPDKDTSCSSNDIQLNDLGVKEKALAGLRRINLEGLRWRVFDAKGQVLGRLASQISTVIQGKDKPTYAPNRDDGDMCIVLNAKDVCVTGRKLTDKFYRWHTGYVGHLKERSLKDQLAKDPTEVIHKAVLLMLPRNKLRDDRDRKLRIFAESEHPFGDRPLEPYITPHRRVREMRPRARRAMIRAQKKAELQQQSGNETRKEPSHPESDQPVFHKDTALFRALSLSATDLVSPTELRNMGSLEALIIQIQGLSSSAGDISRLHVILKQSEDSLRAESTRLSAVLNELDPSTHSLGYLYILEACTSAPISKEQATTLVPYIARFISYCVLEQIGLVPDKFISVCKRLKDQVLLLGTPIRGVAPMLTAVRKLQHSSEHLTTLHPEFLLLCLSAKCYKTGLSILEDDISEVDQPRDLFLYCYYGGMICIGQKRFRKALELLHNAVTAPMSTINAIAVEAYKKYIMVSLIHHGQFSTSLPKYTSSVAQRLLKNFCQPYIELATSYSTGKIAELEAYVQTNREQFESDNNLGLVKQVVSSIYKRNIQRLTQTYLTLSLQDIANTVQLNSPKEAEMHVLQMIQDGEIFATINQKDGMVRFLEDPEQYKTCEMIEHIDSSIQRIMALSRKLTTIDEQISCDPLYLAKAGRERQRFDFDDFDTVPQKFNF</sequence>
<keyword evidence="7" id="KW-0805">Transcription regulation</keyword>
<evidence type="ECO:0000256" key="4">
    <source>
        <dbReference type="ARBA" id="ARBA00007084"/>
    </source>
</evidence>
<evidence type="ECO:0000256" key="5">
    <source>
        <dbReference type="ARBA" id="ARBA00007692"/>
    </source>
</evidence>
<dbReference type="InterPro" id="IPR003690">
    <property type="entry name" value="MTERF"/>
</dbReference>
<evidence type="ECO:0000256" key="14">
    <source>
        <dbReference type="SAM" id="MobiDB-lite"/>
    </source>
</evidence>
<dbReference type="NCBIfam" id="TIGR01066">
    <property type="entry name" value="rplM_bact"/>
    <property type="match status" value="1"/>
</dbReference>
<keyword evidence="10" id="KW-0809">Transit peptide</keyword>
<dbReference type="SUPFAM" id="SSF52161">
    <property type="entry name" value="Ribosomal protein L13"/>
    <property type="match status" value="1"/>
</dbReference>
<dbReference type="PANTHER" id="PTHR10758">
    <property type="entry name" value="26S PROTEASOME NON-ATPASE REGULATORY SUBUNIT 3/COP9 SIGNALOSOME COMPLEX SUBUNIT 3"/>
    <property type="match status" value="1"/>
</dbReference>
<dbReference type="CDD" id="cd00392">
    <property type="entry name" value="Ribosomal_L13"/>
    <property type="match status" value="1"/>
</dbReference>
<dbReference type="InterPro" id="IPR055089">
    <property type="entry name" value="COP9_N"/>
</dbReference>
<evidence type="ECO:0000256" key="6">
    <source>
        <dbReference type="ARBA" id="ARBA00014878"/>
    </source>
</evidence>
<dbReference type="Proteomes" id="UP000235220">
    <property type="component" value="Chromosome 10"/>
</dbReference>
<dbReference type="InterPro" id="IPR005822">
    <property type="entry name" value="Ribosomal_uL13"/>
</dbReference>
<dbReference type="FunFam" id="1.25.40.570:FF:000008">
    <property type="entry name" value="COP9 signalosome complex subunit 3"/>
    <property type="match status" value="1"/>
</dbReference>
<dbReference type="GO" id="GO:0006412">
    <property type="term" value="P:translation"/>
    <property type="evidence" value="ECO:0007669"/>
    <property type="project" value="InterPro"/>
</dbReference>
<comment type="subcellular location">
    <subcellularLocation>
        <location evidence="2">Cytoplasm</location>
    </subcellularLocation>
    <subcellularLocation>
        <location evidence="1">Nucleus</location>
    </subcellularLocation>
</comment>
<reference evidence="17" key="1">
    <citation type="submission" date="2025-08" db="UniProtKB">
        <authorList>
            <consortium name="RefSeq"/>
        </authorList>
    </citation>
    <scope>IDENTIFICATION</scope>
    <source>
        <tissue evidence="17">Leaves</tissue>
    </source>
</reference>
<evidence type="ECO:0000256" key="9">
    <source>
        <dbReference type="ARBA" id="ARBA00022790"/>
    </source>
</evidence>
<dbReference type="GO" id="GO:0006353">
    <property type="term" value="P:DNA-templated transcription termination"/>
    <property type="evidence" value="ECO:0007669"/>
    <property type="project" value="UniProtKB-KW"/>
</dbReference>
<dbReference type="GO" id="GO:0005737">
    <property type="term" value="C:cytoplasm"/>
    <property type="evidence" value="ECO:0007669"/>
    <property type="project" value="UniProtKB-SubCell"/>
</dbReference>
<evidence type="ECO:0000256" key="13">
    <source>
        <dbReference type="ARBA" id="ARBA00023274"/>
    </source>
</evidence>
<keyword evidence="12" id="KW-0539">Nucleus</keyword>
<evidence type="ECO:0000256" key="8">
    <source>
        <dbReference type="ARBA" id="ARBA00022490"/>
    </source>
</evidence>
<keyword evidence="7" id="KW-0806">Transcription termination</keyword>
<evidence type="ECO:0000256" key="12">
    <source>
        <dbReference type="ARBA" id="ARBA00023242"/>
    </source>
</evidence>
<evidence type="ECO:0000256" key="10">
    <source>
        <dbReference type="ARBA" id="ARBA00022946"/>
    </source>
</evidence>
<dbReference type="SUPFAM" id="SSF46785">
    <property type="entry name" value="Winged helix' DNA-binding domain"/>
    <property type="match status" value="1"/>
</dbReference>
<dbReference type="InterPro" id="IPR036390">
    <property type="entry name" value="WH_DNA-bd_sf"/>
</dbReference>
<evidence type="ECO:0000313" key="16">
    <source>
        <dbReference type="Proteomes" id="UP000235220"/>
    </source>
</evidence>
<evidence type="ECO:0000256" key="1">
    <source>
        <dbReference type="ARBA" id="ARBA00004123"/>
    </source>
</evidence>
<dbReference type="GO" id="GO:1990904">
    <property type="term" value="C:ribonucleoprotein complex"/>
    <property type="evidence" value="ECO:0007669"/>
    <property type="project" value="UniProtKB-KW"/>
</dbReference>
<dbReference type="InterPro" id="IPR005823">
    <property type="entry name" value="Ribosomal_uL13_bac-type"/>
</dbReference>
<dbReference type="InterPro" id="IPR050756">
    <property type="entry name" value="CSN3"/>
</dbReference>
<dbReference type="GO" id="GO:0008180">
    <property type="term" value="C:COP9 signalosome"/>
    <property type="evidence" value="ECO:0000318"/>
    <property type="project" value="GO_Central"/>
</dbReference>
<gene>
    <name evidence="17" type="primary">LOC109009182</name>
</gene>
<dbReference type="GO" id="GO:0003676">
    <property type="term" value="F:nucleic acid binding"/>
    <property type="evidence" value="ECO:0007669"/>
    <property type="project" value="InterPro"/>
</dbReference>
<evidence type="ECO:0000256" key="7">
    <source>
        <dbReference type="ARBA" id="ARBA00022472"/>
    </source>
</evidence>
<protein>
    <recommendedName>
        <fullName evidence="6">COP9 signalosome complex subunit 3</fullName>
    </recommendedName>
</protein>
<dbReference type="KEGG" id="jre:109009182"/>
<evidence type="ECO:0000259" key="15">
    <source>
        <dbReference type="PROSITE" id="PS50250"/>
    </source>
</evidence>
<dbReference type="Gene3D" id="3.90.1180.10">
    <property type="entry name" value="Ribosomal protein L13"/>
    <property type="match status" value="1"/>
</dbReference>
<accession>A0A6P9ESR5</accession>
<dbReference type="InParanoid" id="A0A6P9ESR5"/>
<organism evidence="16 17">
    <name type="scientific">Juglans regia</name>
    <name type="common">English walnut</name>
    <dbReference type="NCBI Taxonomy" id="51240"/>
    <lineage>
        <taxon>Eukaryota</taxon>
        <taxon>Viridiplantae</taxon>
        <taxon>Streptophyta</taxon>
        <taxon>Embryophyta</taxon>
        <taxon>Tracheophyta</taxon>
        <taxon>Spermatophyta</taxon>
        <taxon>Magnoliopsida</taxon>
        <taxon>eudicotyledons</taxon>
        <taxon>Gunneridae</taxon>
        <taxon>Pentapetalae</taxon>
        <taxon>rosids</taxon>
        <taxon>fabids</taxon>
        <taxon>Fagales</taxon>
        <taxon>Juglandaceae</taxon>
        <taxon>Juglans</taxon>
    </lineage>
</organism>
<name>A0A6P9ESR5_JUGRE</name>
<keyword evidence="16" id="KW-1185">Reference proteome</keyword>
<dbReference type="InterPro" id="IPR036899">
    <property type="entry name" value="Ribosomal_uL13_sf"/>
</dbReference>
<proteinExistence type="inferred from homology"/>
<feature type="region of interest" description="Disordered" evidence="14">
    <location>
        <begin position="653"/>
        <end position="680"/>
    </location>
</feature>
<dbReference type="HAMAP" id="MF_01366">
    <property type="entry name" value="Ribosomal_uL13"/>
    <property type="match status" value="1"/>
</dbReference>
<dbReference type="PROSITE" id="PS50250">
    <property type="entry name" value="PCI"/>
    <property type="match status" value="1"/>
</dbReference>
<feature type="domain" description="PCI" evidence="15">
    <location>
        <begin position="899"/>
        <end position="1068"/>
    </location>
</feature>
<feature type="compositionally biased region" description="Basic and acidic residues" evidence="14">
    <location>
        <begin position="667"/>
        <end position="680"/>
    </location>
</feature>
<keyword evidence="9" id="KW-0736">Signalosome</keyword>
<dbReference type="Gene3D" id="1.25.40.570">
    <property type="match status" value="1"/>
</dbReference>
<dbReference type="Gene3D" id="1.25.70.10">
    <property type="entry name" value="Transcription termination factor 3, mitochondrial"/>
    <property type="match status" value="1"/>
</dbReference>
<dbReference type="GO" id="GO:0003735">
    <property type="term" value="F:structural constituent of ribosome"/>
    <property type="evidence" value="ECO:0007669"/>
    <property type="project" value="InterPro"/>
</dbReference>
<keyword evidence="7" id="KW-0804">Transcription</keyword>
<keyword evidence="11" id="KW-0689">Ribosomal protein</keyword>
<evidence type="ECO:0000256" key="3">
    <source>
        <dbReference type="ARBA" id="ARBA00006227"/>
    </source>
</evidence>
<dbReference type="InterPro" id="IPR038538">
    <property type="entry name" value="MTERF_sf"/>
</dbReference>
<dbReference type="OrthoDB" id="29061at2759"/>
<dbReference type="RefSeq" id="XP_035550679.1">
    <property type="nucleotide sequence ID" value="XM_035694786.1"/>
</dbReference>
<evidence type="ECO:0000313" key="17">
    <source>
        <dbReference type="RefSeq" id="XP_035550679.1"/>
    </source>
</evidence>
<dbReference type="Pfam" id="PF01399">
    <property type="entry name" value="PCI"/>
    <property type="match status" value="1"/>
</dbReference>
<dbReference type="GeneID" id="109009182"/>
<comment type="similarity">
    <text evidence="3">Belongs to the universal ribosomal protein uL13 family.</text>
</comment>
<evidence type="ECO:0000256" key="2">
    <source>
        <dbReference type="ARBA" id="ARBA00004496"/>
    </source>
</evidence>
<dbReference type="Pfam" id="PF02536">
    <property type="entry name" value="mTERF"/>
    <property type="match status" value="1"/>
</dbReference>
<dbReference type="InterPro" id="IPR000717">
    <property type="entry name" value="PCI_dom"/>
</dbReference>